<dbReference type="AlphaFoldDB" id="A0A9N9JGF0"/>
<proteinExistence type="predicted"/>
<dbReference type="OrthoDB" id="2419295at2759"/>
<reference evidence="1" key="1">
    <citation type="submission" date="2021-06" db="EMBL/GenBank/DDBJ databases">
        <authorList>
            <person name="Kallberg Y."/>
            <person name="Tangrot J."/>
            <person name="Rosling A."/>
        </authorList>
    </citation>
    <scope>NUCLEOTIDE SEQUENCE</scope>
    <source>
        <strain evidence="1">UK204</strain>
    </source>
</reference>
<keyword evidence="2" id="KW-1185">Reference proteome</keyword>
<comment type="caution">
    <text evidence="1">The sequence shown here is derived from an EMBL/GenBank/DDBJ whole genome shotgun (WGS) entry which is preliminary data.</text>
</comment>
<evidence type="ECO:0000313" key="1">
    <source>
        <dbReference type="EMBL" id="CAG8777338.1"/>
    </source>
</evidence>
<feature type="non-terminal residue" evidence="1">
    <location>
        <position position="1"/>
    </location>
</feature>
<protein>
    <submittedName>
        <fullName evidence="1">13483_t:CDS:1</fullName>
    </submittedName>
</protein>
<gene>
    <name evidence="1" type="ORF">FCALED_LOCUS17906</name>
</gene>
<dbReference type="Proteomes" id="UP000789570">
    <property type="component" value="Unassembled WGS sequence"/>
</dbReference>
<organism evidence="1 2">
    <name type="scientific">Funneliformis caledonium</name>
    <dbReference type="NCBI Taxonomy" id="1117310"/>
    <lineage>
        <taxon>Eukaryota</taxon>
        <taxon>Fungi</taxon>
        <taxon>Fungi incertae sedis</taxon>
        <taxon>Mucoromycota</taxon>
        <taxon>Glomeromycotina</taxon>
        <taxon>Glomeromycetes</taxon>
        <taxon>Glomerales</taxon>
        <taxon>Glomeraceae</taxon>
        <taxon>Funneliformis</taxon>
    </lineage>
</organism>
<sequence length="74" mass="8764">LTQKQYEDLLCLTSDIKNEIYKEFVKYLTTILEELCIEISQEKNIIDELIHYQSKLGFMKKCNTCQTANIDNKK</sequence>
<evidence type="ECO:0000313" key="2">
    <source>
        <dbReference type="Proteomes" id="UP000789570"/>
    </source>
</evidence>
<dbReference type="EMBL" id="CAJVPQ010030722">
    <property type="protein sequence ID" value="CAG8777338.1"/>
    <property type="molecule type" value="Genomic_DNA"/>
</dbReference>
<name>A0A9N9JGF0_9GLOM</name>
<accession>A0A9N9JGF0</accession>